<reference evidence="1" key="1">
    <citation type="submission" date="2016-01" db="EMBL/GenBank/DDBJ databases">
        <authorList>
            <person name="Peeters C."/>
        </authorList>
    </citation>
    <scope>NUCLEOTIDE SEQUENCE [LARGE SCALE GENOMIC DNA]</scope>
    <source>
        <strain evidence="1">LMG 22940</strain>
    </source>
</reference>
<protein>
    <submittedName>
        <fullName evidence="1">Uncharacterized protein</fullName>
    </submittedName>
</protein>
<organism evidence="1 2">
    <name type="scientific">Caballeronia choica</name>
    <dbReference type="NCBI Taxonomy" id="326476"/>
    <lineage>
        <taxon>Bacteria</taxon>
        <taxon>Pseudomonadati</taxon>
        <taxon>Pseudomonadota</taxon>
        <taxon>Betaproteobacteria</taxon>
        <taxon>Burkholderiales</taxon>
        <taxon>Burkholderiaceae</taxon>
        <taxon>Caballeronia</taxon>
    </lineage>
</organism>
<dbReference type="AlphaFoldDB" id="A0A158KR56"/>
<keyword evidence="2" id="KW-1185">Reference proteome</keyword>
<dbReference type="EMBL" id="FCON02000140">
    <property type="protein sequence ID" value="SAL83564.1"/>
    <property type="molecule type" value="Genomic_DNA"/>
</dbReference>
<accession>A0A158KR56</accession>
<dbReference type="Proteomes" id="UP000054770">
    <property type="component" value="Unassembled WGS sequence"/>
</dbReference>
<comment type="caution">
    <text evidence="1">The sequence shown here is derived from an EMBL/GenBank/DDBJ whole genome shotgun (WGS) entry which is preliminary data.</text>
</comment>
<sequence length="235" mass="27034">MIARRSLGLVQALERGQYRFRLLAIGEMRDLTVYRAQSTIGRATNSSGASGPLFSRDPCRSLSAYLNTAKRVILLRALCGNDFILKDRLELVFNGMSVSWHHFYYEEERFIAAYHWLGRATRPFPIALVGRVSTIETIQVRGRLLYVLKLKVSAAKPYARDETVGELTQAAVWTSQLEWVQSFNENDEVLVFGHWRHASAHTHTCLAKRGDATFRKYLERRMSIWLHMKSQISRV</sequence>
<gene>
    <name evidence="1" type="ORF">AWB68_06959</name>
</gene>
<proteinExistence type="predicted"/>
<evidence type="ECO:0000313" key="1">
    <source>
        <dbReference type="EMBL" id="SAL83564.1"/>
    </source>
</evidence>
<evidence type="ECO:0000313" key="2">
    <source>
        <dbReference type="Proteomes" id="UP000054770"/>
    </source>
</evidence>
<name>A0A158KR56_9BURK</name>